<keyword evidence="10 12" id="KW-0238">DNA-binding</keyword>
<evidence type="ECO:0000256" key="5">
    <source>
        <dbReference type="ARBA" id="ARBA00022490"/>
    </source>
</evidence>
<dbReference type="CDD" id="cd07153">
    <property type="entry name" value="Fur_like"/>
    <property type="match status" value="1"/>
</dbReference>
<evidence type="ECO:0000313" key="13">
    <source>
        <dbReference type="EMBL" id="MFA9461676.1"/>
    </source>
</evidence>
<dbReference type="PANTHER" id="PTHR33202">
    <property type="entry name" value="ZINC UPTAKE REGULATION PROTEIN"/>
    <property type="match status" value="1"/>
</dbReference>
<evidence type="ECO:0000256" key="8">
    <source>
        <dbReference type="ARBA" id="ARBA00022833"/>
    </source>
</evidence>
<dbReference type="InterPro" id="IPR043135">
    <property type="entry name" value="Fur_C"/>
</dbReference>
<evidence type="ECO:0000256" key="7">
    <source>
        <dbReference type="ARBA" id="ARBA00022723"/>
    </source>
</evidence>
<dbReference type="RefSeq" id="WP_373656459.1">
    <property type="nucleotide sequence ID" value="NZ_JBGUAW010000008.1"/>
</dbReference>
<comment type="subunit">
    <text evidence="3 12">Homodimer.</text>
</comment>
<evidence type="ECO:0000256" key="1">
    <source>
        <dbReference type="ARBA" id="ARBA00004496"/>
    </source>
</evidence>
<dbReference type="PANTHER" id="PTHR33202:SF2">
    <property type="entry name" value="FERRIC UPTAKE REGULATION PROTEIN"/>
    <property type="match status" value="1"/>
</dbReference>
<reference evidence="13 14" key="1">
    <citation type="submission" date="2024-08" db="EMBL/GenBank/DDBJ databases">
        <title>Whole-genome sequencing of halo(alkali)philic microorganisms from hypersaline lakes.</title>
        <authorList>
            <person name="Sorokin D.Y."/>
            <person name="Merkel A.Y."/>
            <person name="Messina E."/>
            <person name="Yakimov M."/>
        </authorList>
    </citation>
    <scope>NUCLEOTIDE SEQUENCE [LARGE SCALE GENOMIC DNA]</scope>
    <source>
        <strain evidence="13 14">Cl-TMA</strain>
    </source>
</reference>
<dbReference type="NCBIfam" id="NF006999">
    <property type="entry name" value="PRK09462.1"/>
    <property type="match status" value="1"/>
</dbReference>
<sequence>MSRETKELKQVGLKATRPRLMILQLLEDAEERHLTAEGVYRSLLDAGEEVGLATVYRVLTQFEQAGLVKRHHFDGERAFFELDENKHHDHMVCVRCGRVEEFVKDEIERLQQEVAKEHGFRLTDHRMELYGLCADCIREQQDKE</sequence>
<evidence type="ECO:0000256" key="2">
    <source>
        <dbReference type="ARBA" id="ARBA00007957"/>
    </source>
</evidence>
<evidence type="ECO:0000256" key="12">
    <source>
        <dbReference type="RuleBase" id="RU364037"/>
    </source>
</evidence>
<keyword evidence="8 12" id="KW-0862">Zinc</keyword>
<dbReference type="InterPro" id="IPR036390">
    <property type="entry name" value="WH_DNA-bd_sf"/>
</dbReference>
<dbReference type="Proteomes" id="UP001575181">
    <property type="component" value="Unassembled WGS sequence"/>
</dbReference>
<dbReference type="SUPFAM" id="SSF46785">
    <property type="entry name" value="Winged helix' DNA-binding domain"/>
    <property type="match status" value="1"/>
</dbReference>
<name>A0ABV4TZS8_9GAMM</name>
<dbReference type="EMBL" id="JBGUAW010000008">
    <property type="protein sequence ID" value="MFA9461676.1"/>
    <property type="molecule type" value="Genomic_DNA"/>
</dbReference>
<dbReference type="Gene3D" id="3.30.1490.190">
    <property type="match status" value="1"/>
</dbReference>
<protein>
    <recommendedName>
        <fullName evidence="4 12">Ferric uptake regulation protein</fullName>
    </recommendedName>
</protein>
<proteinExistence type="inferred from homology"/>
<dbReference type="Gene3D" id="1.10.10.10">
    <property type="entry name" value="Winged helix-like DNA-binding domain superfamily/Winged helix DNA-binding domain"/>
    <property type="match status" value="1"/>
</dbReference>
<evidence type="ECO:0000313" key="14">
    <source>
        <dbReference type="Proteomes" id="UP001575181"/>
    </source>
</evidence>
<evidence type="ECO:0000256" key="10">
    <source>
        <dbReference type="ARBA" id="ARBA00023125"/>
    </source>
</evidence>
<keyword evidence="11 12" id="KW-0804">Transcription</keyword>
<keyword evidence="7 12" id="KW-0479">Metal-binding</keyword>
<dbReference type="InterPro" id="IPR036388">
    <property type="entry name" value="WH-like_DNA-bd_sf"/>
</dbReference>
<evidence type="ECO:0000256" key="11">
    <source>
        <dbReference type="ARBA" id="ARBA00023163"/>
    </source>
</evidence>
<comment type="subcellular location">
    <subcellularLocation>
        <location evidence="1 12">Cytoplasm</location>
    </subcellularLocation>
</comment>
<keyword evidence="14" id="KW-1185">Reference proteome</keyword>
<dbReference type="Pfam" id="PF01475">
    <property type="entry name" value="FUR"/>
    <property type="match status" value="1"/>
</dbReference>
<organism evidence="13 14">
    <name type="scientific">Thiohalorhabdus methylotrophus</name>
    <dbReference type="NCBI Taxonomy" id="3242694"/>
    <lineage>
        <taxon>Bacteria</taxon>
        <taxon>Pseudomonadati</taxon>
        <taxon>Pseudomonadota</taxon>
        <taxon>Gammaproteobacteria</taxon>
        <taxon>Thiohalorhabdales</taxon>
        <taxon>Thiohalorhabdaceae</taxon>
        <taxon>Thiohalorhabdus</taxon>
    </lineage>
</organism>
<dbReference type="InterPro" id="IPR002481">
    <property type="entry name" value="FUR"/>
</dbReference>
<comment type="similarity">
    <text evidence="2 12">Belongs to the Fur family.</text>
</comment>
<accession>A0ABV4TZS8</accession>
<keyword evidence="12" id="KW-0408">Iron</keyword>
<gene>
    <name evidence="12 13" type="primary">fur</name>
    <name evidence="13" type="ORF">ACERLL_12670</name>
</gene>
<evidence type="ECO:0000256" key="9">
    <source>
        <dbReference type="ARBA" id="ARBA00023015"/>
    </source>
</evidence>
<evidence type="ECO:0000256" key="6">
    <source>
        <dbReference type="ARBA" id="ARBA00022491"/>
    </source>
</evidence>
<comment type="caution">
    <text evidence="13">The sequence shown here is derived from an EMBL/GenBank/DDBJ whole genome shotgun (WGS) entry which is preliminary data.</text>
</comment>
<keyword evidence="6 12" id="KW-0678">Repressor</keyword>
<keyword evidence="9 12" id="KW-0805">Transcription regulation</keyword>
<evidence type="ECO:0000256" key="4">
    <source>
        <dbReference type="ARBA" id="ARBA00020910"/>
    </source>
</evidence>
<evidence type="ECO:0000256" key="3">
    <source>
        <dbReference type="ARBA" id="ARBA00011738"/>
    </source>
</evidence>
<keyword evidence="5 12" id="KW-0963">Cytoplasm</keyword>